<sequence length="326" mass="35551">MSSTVLTFPGIGNSGPRHWQSLWEQSNPEFVRISQRDWDNPVCEEWASVLENTVQRIGSPVVVVAHSLACLVVAHWAAEAHSPIKAALLVAVPNPEGPSFPAEAIGFAPLPKQRFSFPSIVVASTDDPYGSLAHAQTCASAWGSRLVSIGAAGHINASSGLGQWLEGYALLQQLCGLPIIPPNLREAPRSPVNPNVSHHEDYVVNRYDPDRAPNPEQWLALDEQVRIQLTEEYHRVKRIKLPNVKAHAVFHAIVENQIAENLESVAHAMARLTAEGLSRHESIHAIASVLAEHINELFNAKADAKYSAAIYGAAVERLTARSWRGG</sequence>
<dbReference type="InterPro" id="IPR010662">
    <property type="entry name" value="RBBP9/YdeN"/>
</dbReference>
<organism evidence="1">
    <name type="scientific">mine drainage metagenome</name>
    <dbReference type="NCBI Taxonomy" id="410659"/>
    <lineage>
        <taxon>unclassified sequences</taxon>
        <taxon>metagenomes</taxon>
        <taxon>ecological metagenomes</taxon>
    </lineage>
</organism>
<dbReference type="GO" id="GO:0016787">
    <property type="term" value="F:hydrolase activity"/>
    <property type="evidence" value="ECO:0007669"/>
    <property type="project" value="UniProtKB-KW"/>
</dbReference>
<protein>
    <submittedName>
        <fullName evidence="1">Alpha/beta hydrolase family protein</fullName>
    </submittedName>
</protein>
<dbReference type="InterPro" id="IPR029058">
    <property type="entry name" value="AB_hydrolase_fold"/>
</dbReference>
<name>A0A1J5QMB9_9ZZZZ</name>
<accession>A0A1J5QMB9</accession>
<dbReference type="Pfam" id="PF06821">
    <property type="entry name" value="Ser_hydrolase"/>
    <property type="match status" value="1"/>
</dbReference>
<reference evidence="1" key="1">
    <citation type="submission" date="2016-10" db="EMBL/GenBank/DDBJ databases">
        <title>Sequence of Gallionella enrichment culture.</title>
        <authorList>
            <person name="Poehlein A."/>
            <person name="Muehling M."/>
            <person name="Daniel R."/>
        </authorList>
    </citation>
    <scope>NUCLEOTIDE SEQUENCE</scope>
</reference>
<proteinExistence type="predicted"/>
<comment type="caution">
    <text evidence="1">The sequence shown here is derived from an EMBL/GenBank/DDBJ whole genome shotgun (WGS) entry which is preliminary data.</text>
</comment>
<dbReference type="EMBL" id="MLJW01000615">
    <property type="protein sequence ID" value="OIQ84482.1"/>
    <property type="molecule type" value="Genomic_DNA"/>
</dbReference>
<gene>
    <name evidence="1" type="ORF">GALL_337050</name>
</gene>
<dbReference type="Gene3D" id="3.40.50.1820">
    <property type="entry name" value="alpha/beta hydrolase"/>
    <property type="match status" value="1"/>
</dbReference>
<evidence type="ECO:0000313" key="1">
    <source>
        <dbReference type="EMBL" id="OIQ84482.1"/>
    </source>
</evidence>
<dbReference type="SUPFAM" id="SSF53474">
    <property type="entry name" value="alpha/beta-Hydrolases"/>
    <property type="match status" value="1"/>
</dbReference>
<dbReference type="AlphaFoldDB" id="A0A1J5QMB9"/>
<keyword evidence="1" id="KW-0378">Hydrolase</keyword>